<gene>
    <name evidence="1" type="ORF">SCLCIDRAFT_801381</name>
</gene>
<dbReference type="HOGENOM" id="CLU_2723679_0_0_1"/>
<proteinExistence type="predicted"/>
<sequence>MVDELGMGADGANDVQMTDTIAIVSHEPRTQTRGFSLAIRFVANTSARVKARARRPIFIPCHVVGVVSPQSL</sequence>
<dbReference type="AlphaFoldDB" id="A0A0C3AC25"/>
<dbReference type="Proteomes" id="UP000053989">
    <property type="component" value="Unassembled WGS sequence"/>
</dbReference>
<evidence type="ECO:0000313" key="2">
    <source>
        <dbReference type="Proteomes" id="UP000053989"/>
    </source>
</evidence>
<protein>
    <submittedName>
        <fullName evidence="1">Uncharacterized protein</fullName>
    </submittedName>
</protein>
<dbReference type="InParanoid" id="A0A0C3AC25"/>
<reference evidence="1 2" key="1">
    <citation type="submission" date="2014-04" db="EMBL/GenBank/DDBJ databases">
        <authorList>
            <consortium name="DOE Joint Genome Institute"/>
            <person name="Kuo A."/>
            <person name="Kohler A."/>
            <person name="Nagy L.G."/>
            <person name="Floudas D."/>
            <person name="Copeland A."/>
            <person name="Barry K.W."/>
            <person name="Cichocki N."/>
            <person name="Veneault-Fourrey C."/>
            <person name="LaButti K."/>
            <person name="Lindquist E.A."/>
            <person name="Lipzen A."/>
            <person name="Lundell T."/>
            <person name="Morin E."/>
            <person name="Murat C."/>
            <person name="Sun H."/>
            <person name="Tunlid A."/>
            <person name="Henrissat B."/>
            <person name="Grigoriev I.V."/>
            <person name="Hibbett D.S."/>
            <person name="Martin F."/>
            <person name="Nordberg H.P."/>
            <person name="Cantor M.N."/>
            <person name="Hua S.X."/>
        </authorList>
    </citation>
    <scope>NUCLEOTIDE SEQUENCE [LARGE SCALE GENOMIC DNA]</scope>
    <source>
        <strain evidence="1 2">Foug A</strain>
    </source>
</reference>
<name>A0A0C3AC25_9AGAM</name>
<reference evidence="2" key="2">
    <citation type="submission" date="2015-01" db="EMBL/GenBank/DDBJ databases">
        <title>Evolutionary Origins and Diversification of the Mycorrhizal Mutualists.</title>
        <authorList>
            <consortium name="DOE Joint Genome Institute"/>
            <consortium name="Mycorrhizal Genomics Consortium"/>
            <person name="Kohler A."/>
            <person name="Kuo A."/>
            <person name="Nagy L.G."/>
            <person name="Floudas D."/>
            <person name="Copeland A."/>
            <person name="Barry K.W."/>
            <person name="Cichocki N."/>
            <person name="Veneault-Fourrey C."/>
            <person name="LaButti K."/>
            <person name="Lindquist E.A."/>
            <person name="Lipzen A."/>
            <person name="Lundell T."/>
            <person name="Morin E."/>
            <person name="Murat C."/>
            <person name="Riley R."/>
            <person name="Ohm R."/>
            <person name="Sun H."/>
            <person name="Tunlid A."/>
            <person name="Henrissat B."/>
            <person name="Grigoriev I.V."/>
            <person name="Hibbett D.S."/>
            <person name="Martin F."/>
        </authorList>
    </citation>
    <scope>NUCLEOTIDE SEQUENCE [LARGE SCALE GENOMIC DNA]</scope>
    <source>
        <strain evidence="2">Foug A</strain>
    </source>
</reference>
<organism evidence="1 2">
    <name type="scientific">Scleroderma citrinum Foug A</name>
    <dbReference type="NCBI Taxonomy" id="1036808"/>
    <lineage>
        <taxon>Eukaryota</taxon>
        <taxon>Fungi</taxon>
        <taxon>Dikarya</taxon>
        <taxon>Basidiomycota</taxon>
        <taxon>Agaricomycotina</taxon>
        <taxon>Agaricomycetes</taxon>
        <taxon>Agaricomycetidae</taxon>
        <taxon>Boletales</taxon>
        <taxon>Sclerodermatineae</taxon>
        <taxon>Sclerodermataceae</taxon>
        <taxon>Scleroderma</taxon>
    </lineage>
</organism>
<evidence type="ECO:0000313" key="1">
    <source>
        <dbReference type="EMBL" id="KIM62477.1"/>
    </source>
</evidence>
<accession>A0A0C3AC25</accession>
<keyword evidence="2" id="KW-1185">Reference proteome</keyword>
<dbReference type="EMBL" id="KN822042">
    <property type="protein sequence ID" value="KIM62477.1"/>
    <property type="molecule type" value="Genomic_DNA"/>
</dbReference>